<comment type="caution">
    <text evidence="2">The sequence shown here is derived from an EMBL/GenBank/DDBJ whole genome shotgun (WGS) entry which is preliminary data.</text>
</comment>
<evidence type="ECO:0000313" key="2">
    <source>
        <dbReference type="EMBL" id="KAJ8446609.1"/>
    </source>
</evidence>
<evidence type="ECO:0000256" key="1">
    <source>
        <dbReference type="SAM" id="MobiDB-lite"/>
    </source>
</evidence>
<gene>
    <name evidence="2" type="ORF">Cgig2_019762</name>
</gene>
<reference evidence="2" key="1">
    <citation type="submission" date="2022-04" db="EMBL/GenBank/DDBJ databases">
        <title>Carnegiea gigantea Genome sequencing and assembly v2.</title>
        <authorList>
            <person name="Copetti D."/>
            <person name="Sanderson M.J."/>
            <person name="Burquez A."/>
            <person name="Wojciechowski M.F."/>
        </authorList>
    </citation>
    <scope>NUCLEOTIDE SEQUENCE</scope>
    <source>
        <strain evidence="2">SGP5-SGP5p</strain>
        <tissue evidence="2">Aerial part</tissue>
    </source>
</reference>
<proteinExistence type="predicted"/>
<evidence type="ECO:0000313" key="3">
    <source>
        <dbReference type="Proteomes" id="UP001153076"/>
    </source>
</evidence>
<feature type="region of interest" description="Disordered" evidence="1">
    <location>
        <begin position="18"/>
        <end position="69"/>
    </location>
</feature>
<dbReference type="AlphaFoldDB" id="A0A9Q1QLX1"/>
<dbReference type="EMBL" id="JAKOGI010000052">
    <property type="protein sequence ID" value="KAJ8446609.1"/>
    <property type="molecule type" value="Genomic_DNA"/>
</dbReference>
<sequence length="207" mass="23856">MRPLPRFEYEPVTSCKRSHRLAPVVSYRHSEGMKKAPHADRNSRLRGENPDRSVGPRPAQPPSKPWTASKIDHDLNAICNALPMNRLVRGAGADLEALRGSFRTTKNPRASLRLQTHNILMEVRGHPMLRRLPLMTSAPKPHNARKYCEFHEQNGHTTAGCRKLRKALHELADNCQIDRFLKKSPRFLWQEYEPMRPDPKIKNAPRR</sequence>
<name>A0A9Q1QLX1_9CARY</name>
<dbReference type="Proteomes" id="UP001153076">
    <property type="component" value="Unassembled WGS sequence"/>
</dbReference>
<protein>
    <recommendedName>
        <fullName evidence="4">Reverse transcriptase domain-containing protein</fullName>
    </recommendedName>
</protein>
<evidence type="ECO:0008006" key="4">
    <source>
        <dbReference type="Google" id="ProtNLM"/>
    </source>
</evidence>
<accession>A0A9Q1QLX1</accession>
<feature type="compositionally biased region" description="Basic and acidic residues" evidence="1">
    <location>
        <begin position="28"/>
        <end position="51"/>
    </location>
</feature>
<keyword evidence="3" id="KW-1185">Reference proteome</keyword>
<organism evidence="2 3">
    <name type="scientific">Carnegiea gigantea</name>
    <dbReference type="NCBI Taxonomy" id="171969"/>
    <lineage>
        <taxon>Eukaryota</taxon>
        <taxon>Viridiplantae</taxon>
        <taxon>Streptophyta</taxon>
        <taxon>Embryophyta</taxon>
        <taxon>Tracheophyta</taxon>
        <taxon>Spermatophyta</taxon>
        <taxon>Magnoliopsida</taxon>
        <taxon>eudicotyledons</taxon>
        <taxon>Gunneridae</taxon>
        <taxon>Pentapetalae</taxon>
        <taxon>Caryophyllales</taxon>
        <taxon>Cactineae</taxon>
        <taxon>Cactaceae</taxon>
        <taxon>Cactoideae</taxon>
        <taxon>Echinocereeae</taxon>
        <taxon>Carnegiea</taxon>
    </lineage>
</organism>